<dbReference type="Gene3D" id="1.20.1250.20">
    <property type="entry name" value="MFS general substrate transporter like domains"/>
    <property type="match status" value="1"/>
</dbReference>
<reference evidence="8" key="2">
    <citation type="submission" date="2021-04" db="EMBL/GenBank/DDBJ databases">
        <authorList>
            <person name="Gilroy R."/>
        </authorList>
    </citation>
    <scope>NUCLEOTIDE SEQUENCE</scope>
    <source>
        <strain evidence="8">ChiSjej1B19-5720</strain>
    </source>
</reference>
<feature type="transmembrane region" description="Helical" evidence="7">
    <location>
        <begin position="223"/>
        <end position="249"/>
    </location>
</feature>
<dbReference type="GO" id="GO:0005886">
    <property type="term" value="C:plasma membrane"/>
    <property type="evidence" value="ECO:0007669"/>
    <property type="project" value="UniProtKB-SubCell"/>
</dbReference>
<feature type="transmembrane region" description="Helical" evidence="7">
    <location>
        <begin position="400"/>
        <end position="422"/>
    </location>
</feature>
<protein>
    <submittedName>
        <fullName evidence="8">MFS transporter</fullName>
    </submittedName>
</protein>
<comment type="caution">
    <text evidence="8">The sequence shown here is derived from an EMBL/GenBank/DDBJ whole genome shotgun (WGS) entry which is preliminary data.</text>
</comment>
<dbReference type="AlphaFoldDB" id="A0A9D2LRL7"/>
<keyword evidence="6 7" id="KW-0472">Membrane</keyword>
<feature type="transmembrane region" description="Helical" evidence="7">
    <location>
        <begin position="314"/>
        <end position="336"/>
    </location>
</feature>
<feature type="transmembrane region" description="Helical" evidence="7">
    <location>
        <begin position="289"/>
        <end position="308"/>
    </location>
</feature>
<evidence type="ECO:0000256" key="3">
    <source>
        <dbReference type="ARBA" id="ARBA00022475"/>
    </source>
</evidence>
<accession>A0A9D2LRL7</accession>
<keyword evidence="3" id="KW-1003">Cell membrane</keyword>
<evidence type="ECO:0000313" key="8">
    <source>
        <dbReference type="EMBL" id="HJB27965.1"/>
    </source>
</evidence>
<keyword evidence="4 7" id="KW-0812">Transmembrane</keyword>
<feature type="transmembrane region" description="Helical" evidence="7">
    <location>
        <begin position="44"/>
        <end position="65"/>
    </location>
</feature>
<dbReference type="EMBL" id="DWYZ01000085">
    <property type="protein sequence ID" value="HJB27965.1"/>
    <property type="molecule type" value="Genomic_DNA"/>
</dbReference>
<keyword evidence="2" id="KW-0813">Transport</keyword>
<dbReference type="PANTHER" id="PTHR43266:SF2">
    <property type="entry name" value="MAJOR FACILITATOR SUPERFAMILY (MFS) PROFILE DOMAIN-CONTAINING PROTEIN"/>
    <property type="match status" value="1"/>
</dbReference>
<gene>
    <name evidence="8" type="ORF">IAA06_04135</name>
</gene>
<sequence>MKKIEIKELRTFLILWSTQALSQLGSVMTSFALTLWLYEKTGSALQTALLSICSYVPYILMSVFAGAFSDRWDKKKVMLVCDFLAACCTIGVLGLLKTDLLRPVHMYILNGINGLMNTVQQPASDVAMTLITPEKYYQKTSGLRSFSNSLITILNPVFATALFSFGGMEAVIYIDLGTFGIAFAALLFWIRIPSAGYGKGAQKEGLMATVKSGLKYLYDNPMIFTLILFLAGVNFVASAFDAVLPAYILPRENGGERILGIVSSCAGIATLIGSMIVTLLPAPKDRIRVIYLTMLFALGTENFLLAFFRLPVLWGLSQIIGWILVPLMNANLDVVLRKTIPVQMQGRVYSCRNTLQFFTIPLGLFTGGFMVDKVCEPIMASDSADGLLWFLFGRGKGSGAAMMMFFLGILGVSICLIFGHILKKYRFSEE</sequence>
<feature type="transmembrane region" description="Helical" evidence="7">
    <location>
        <begin position="12"/>
        <end position="38"/>
    </location>
</feature>
<dbReference type="CDD" id="cd06173">
    <property type="entry name" value="MFS_MefA_like"/>
    <property type="match status" value="1"/>
</dbReference>
<dbReference type="InterPro" id="IPR011701">
    <property type="entry name" value="MFS"/>
</dbReference>
<feature type="transmembrane region" description="Helical" evidence="7">
    <location>
        <begin position="261"/>
        <end position="282"/>
    </location>
</feature>
<evidence type="ECO:0000256" key="7">
    <source>
        <dbReference type="SAM" id="Phobius"/>
    </source>
</evidence>
<proteinExistence type="predicted"/>
<evidence type="ECO:0000256" key="5">
    <source>
        <dbReference type="ARBA" id="ARBA00022989"/>
    </source>
</evidence>
<keyword evidence="5 7" id="KW-1133">Transmembrane helix</keyword>
<dbReference type="Pfam" id="PF07690">
    <property type="entry name" value="MFS_1"/>
    <property type="match status" value="1"/>
</dbReference>
<reference evidence="8" key="1">
    <citation type="journal article" date="2021" name="PeerJ">
        <title>Extensive microbial diversity within the chicken gut microbiome revealed by metagenomics and culture.</title>
        <authorList>
            <person name="Gilroy R."/>
            <person name="Ravi A."/>
            <person name="Getino M."/>
            <person name="Pursley I."/>
            <person name="Horton D.L."/>
            <person name="Alikhan N.F."/>
            <person name="Baker D."/>
            <person name="Gharbi K."/>
            <person name="Hall N."/>
            <person name="Watson M."/>
            <person name="Adriaenssens E.M."/>
            <person name="Foster-Nyarko E."/>
            <person name="Jarju S."/>
            <person name="Secka A."/>
            <person name="Antonio M."/>
            <person name="Oren A."/>
            <person name="Chaudhuri R.R."/>
            <person name="La Ragione R."/>
            <person name="Hildebrand F."/>
            <person name="Pallen M.J."/>
        </authorList>
    </citation>
    <scope>NUCLEOTIDE SEQUENCE</scope>
    <source>
        <strain evidence="8">ChiSjej1B19-5720</strain>
    </source>
</reference>
<dbReference type="Proteomes" id="UP000823842">
    <property type="component" value="Unassembled WGS sequence"/>
</dbReference>
<organism evidence="8 9">
    <name type="scientific">Candidatus Blautia faecavium</name>
    <dbReference type="NCBI Taxonomy" id="2838487"/>
    <lineage>
        <taxon>Bacteria</taxon>
        <taxon>Bacillati</taxon>
        <taxon>Bacillota</taxon>
        <taxon>Clostridia</taxon>
        <taxon>Lachnospirales</taxon>
        <taxon>Lachnospiraceae</taxon>
        <taxon>Blautia</taxon>
    </lineage>
</organism>
<dbReference type="SUPFAM" id="SSF103473">
    <property type="entry name" value="MFS general substrate transporter"/>
    <property type="match status" value="1"/>
</dbReference>
<name>A0A9D2LRL7_9FIRM</name>
<evidence type="ECO:0000256" key="6">
    <source>
        <dbReference type="ARBA" id="ARBA00023136"/>
    </source>
</evidence>
<dbReference type="InterPro" id="IPR036259">
    <property type="entry name" value="MFS_trans_sf"/>
</dbReference>
<evidence type="ECO:0000256" key="1">
    <source>
        <dbReference type="ARBA" id="ARBA00004651"/>
    </source>
</evidence>
<dbReference type="PANTHER" id="PTHR43266">
    <property type="entry name" value="MACROLIDE-EFFLUX PROTEIN"/>
    <property type="match status" value="1"/>
</dbReference>
<feature type="transmembrane region" description="Helical" evidence="7">
    <location>
        <begin position="170"/>
        <end position="190"/>
    </location>
</feature>
<evidence type="ECO:0000256" key="2">
    <source>
        <dbReference type="ARBA" id="ARBA00022448"/>
    </source>
</evidence>
<evidence type="ECO:0000256" key="4">
    <source>
        <dbReference type="ARBA" id="ARBA00022692"/>
    </source>
</evidence>
<feature type="transmembrane region" description="Helical" evidence="7">
    <location>
        <begin position="357"/>
        <end position="380"/>
    </location>
</feature>
<dbReference type="GO" id="GO:0022857">
    <property type="term" value="F:transmembrane transporter activity"/>
    <property type="evidence" value="ECO:0007669"/>
    <property type="project" value="InterPro"/>
</dbReference>
<evidence type="ECO:0000313" key="9">
    <source>
        <dbReference type="Proteomes" id="UP000823842"/>
    </source>
</evidence>
<comment type="subcellular location">
    <subcellularLocation>
        <location evidence="1">Cell membrane</location>
        <topology evidence="1">Multi-pass membrane protein</topology>
    </subcellularLocation>
</comment>